<evidence type="ECO:0000313" key="2">
    <source>
        <dbReference type="EMBL" id="GEK45220.1"/>
    </source>
</evidence>
<organism evidence="2 3">
    <name type="scientific">Acinetobacter johnsonii</name>
    <dbReference type="NCBI Taxonomy" id="40214"/>
    <lineage>
        <taxon>Bacteria</taxon>
        <taxon>Pseudomonadati</taxon>
        <taxon>Pseudomonadota</taxon>
        <taxon>Gammaproteobacteria</taxon>
        <taxon>Moraxellales</taxon>
        <taxon>Moraxellaceae</taxon>
        <taxon>Acinetobacter</taxon>
    </lineage>
</organism>
<protein>
    <submittedName>
        <fullName evidence="2">Uncharacterized protein</fullName>
    </submittedName>
</protein>
<evidence type="ECO:0000256" key="1">
    <source>
        <dbReference type="SAM" id="MobiDB-lite"/>
    </source>
</evidence>
<sequence>MIVSNALDKEQLRYILELNLDPNIKQSIPHPDQIPAIIEPPEPMPEAASPDSVQTDEPALI</sequence>
<evidence type="ECO:0000313" key="3">
    <source>
        <dbReference type="Proteomes" id="UP000321274"/>
    </source>
</evidence>
<name>A0AAV3WFS9_ACIJO</name>
<gene>
    <name evidence="2" type="ORF">AJO04nite_24780</name>
</gene>
<reference evidence="2 3" key="1">
    <citation type="submission" date="2019-07" db="EMBL/GenBank/DDBJ databases">
        <title>Whole genome shotgun sequence of Acinetobacter johnsonii NBRC 102197.</title>
        <authorList>
            <person name="Hosoyama A."/>
            <person name="Uohara A."/>
            <person name="Ohji S."/>
            <person name="Ichikawa N."/>
        </authorList>
    </citation>
    <scope>NUCLEOTIDE SEQUENCE [LARGE SCALE GENOMIC DNA]</scope>
    <source>
        <strain evidence="2 3">NBRC 102197</strain>
    </source>
</reference>
<dbReference type="Proteomes" id="UP000321274">
    <property type="component" value="Unassembled WGS sequence"/>
</dbReference>
<dbReference type="EMBL" id="BJUJ01000087">
    <property type="protein sequence ID" value="GEK45220.1"/>
    <property type="molecule type" value="Genomic_DNA"/>
</dbReference>
<feature type="region of interest" description="Disordered" evidence="1">
    <location>
        <begin position="25"/>
        <end position="61"/>
    </location>
</feature>
<comment type="caution">
    <text evidence="2">The sequence shown here is derived from an EMBL/GenBank/DDBJ whole genome shotgun (WGS) entry which is preliminary data.</text>
</comment>
<accession>A0AAV3WFS9</accession>
<proteinExistence type="predicted"/>
<dbReference type="AlphaFoldDB" id="A0AAV3WFS9"/>